<comment type="similarity">
    <text evidence="4">Belongs to the GtfB family.</text>
</comment>
<dbReference type="GO" id="GO:0017122">
    <property type="term" value="C:protein N-acetylglucosaminyltransferase complex"/>
    <property type="evidence" value="ECO:0007669"/>
    <property type="project" value="UniProtKB-UniRule"/>
</dbReference>
<comment type="caution">
    <text evidence="5">The sequence shown here is derived from an EMBL/GenBank/DDBJ whole genome shotgun (WGS) entry which is preliminary data.</text>
</comment>
<name>A0A4R5N6G5_9LACO</name>
<dbReference type="InterPro" id="IPR014268">
    <property type="entry name" value="GtfB"/>
</dbReference>
<dbReference type="RefSeq" id="WP_010008318.1">
    <property type="nucleotide sequence ID" value="NZ_JAGYGP010000005.1"/>
</dbReference>
<dbReference type="GO" id="GO:0005886">
    <property type="term" value="C:plasma membrane"/>
    <property type="evidence" value="ECO:0007669"/>
    <property type="project" value="UniProtKB-SubCell"/>
</dbReference>
<sequence length="441" mass="51310">MINLFDNYSQESIDLHQSLQLSGYTHPTVVIDENGFLPDDVTSPFAYYASIYKGEGEPLYFNQVKCPDFWEIRGNNNGAAIYEDNNKRASIVYAPNITNKRYVQRVEWLDLDGNIRIVDHYSKLGIKFARTSYNLNKQPTMTTYYNNGHYEVIVENHMTKDIILNTHEQIHLFKSRVEFVNFYLNKVFGNIDRILYNSLSIPFFVSYKLSKPGDDILFWQESLPNDFKLPGNMITLLRNPNRTKKVIFQNKSDYQNIQLKYPDLINKISYLGFIYPIRNINREKLDVLILTNSDSIEAISTIIESLPKINFHIAALTEMSSKLMELSNYHNVVLYPNIKEGDASHLFEKCSFYLDINHGIEIKYAVRQAYLNGMLVLTFKNTIHNKKFISPEHIFDQKNSVELINVIKECLDSHSYLLSELKKQQKYVNQSSSMDYQNGIG</sequence>
<dbReference type="UniPathway" id="UPA00378"/>
<evidence type="ECO:0000256" key="4">
    <source>
        <dbReference type="HAMAP-Rule" id="MF_01473"/>
    </source>
</evidence>
<comment type="subunit">
    <text evidence="4">Forms a heterotetramer with 2 subunits each of GtfA and GtfB. Part of the accessory SecA2/SecY2 protein translocation apparatus.</text>
</comment>
<protein>
    <recommendedName>
        <fullName evidence="4">UDP-N-acetylglucosamine--peptide N-acetylglucosaminyltransferase stabilizing protein GtfB</fullName>
    </recommendedName>
    <alternativeName>
        <fullName evidence="4">Glycosyltransferase stabilizing protein GtfB</fullName>
    </alternativeName>
</protein>
<dbReference type="Proteomes" id="UP000295681">
    <property type="component" value="Unassembled WGS sequence"/>
</dbReference>
<keyword evidence="2 4" id="KW-1003">Cell membrane</keyword>
<accession>A0A4R5N6G5</accession>
<organism evidence="5 6">
    <name type="scientific">Leuconostoc fallax</name>
    <dbReference type="NCBI Taxonomy" id="1251"/>
    <lineage>
        <taxon>Bacteria</taxon>
        <taxon>Bacillati</taxon>
        <taxon>Bacillota</taxon>
        <taxon>Bacilli</taxon>
        <taxon>Lactobacillales</taxon>
        <taxon>Lactobacillaceae</taxon>
        <taxon>Leuconostoc</taxon>
    </lineage>
</organism>
<dbReference type="EMBL" id="PUFI01000016">
    <property type="protein sequence ID" value="TDG67248.1"/>
    <property type="molecule type" value="Genomic_DNA"/>
</dbReference>
<reference evidence="5 6" key="1">
    <citation type="journal article" date="2019" name="Appl. Microbiol. Biotechnol.">
        <title>Uncovering carbohydrate metabolism through a genotype-phenotype association study of 56 lactic acid bacteria genomes.</title>
        <authorList>
            <person name="Buron-Moles G."/>
            <person name="Chailyan A."/>
            <person name="Dolejs I."/>
            <person name="Forster J."/>
            <person name="Miks M.H."/>
        </authorList>
    </citation>
    <scope>NUCLEOTIDE SEQUENCE [LARGE SCALE GENOMIC DNA]</scope>
    <source>
        <strain evidence="5 6">ATCC 700006</strain>
    </source>
</reference>
<dbReference type="GO" id="GO:0031647">
    <property type="term" value="P:regulation of protein stability"/>
    <property type="evidence" value="ECO:0007669"/>
    <property type="project" value="UniProtKB-UniRule"/>
</dbReference>
<comment type="function">
    <text evidence="4">Required for polymorphic O-glycosylation of the serine-rich repeat protein in this bacteria. A stabilizing protein that is part of the accessory SecA2/SecY2 system specifically required to export serine-rich repeat cell wall proteins usually encoded upstream in the same operon. The GtfA-GtfB complex adds GlcNAc from UDP-GlcNAc to the substrate protein, attaching the first sugar residue. Stabilizes the glycosylation activity of GtfA. Has no N-acetylglucosaminyl transferase activity on its own.</text>
</comment>
<proteinExistence type="inferred from homology"/>
<evidence type="ECO:0000256" key="3">
    <source>
        <dbReference type="ARBA" id="ARBA00023136"/>
    </source>
</evidence>
<evidence type="ECO:0000256" key="2">
    <source>
        <dbReference type="ARBA" id="ARBA00022475"/>
    </source>
</evidence>
<keyword evidence="6" id="KW-1185">Reference proteome</keyword>
<dbReference type="NCBIfam" id="TIGR02919">
    <property type="entry name" value="accessory Sec system glycosylation chaperone GtfB"/>
    <property type="match status" value="1"/>
</dbReference>
<dbReference type="STRING" id="907931.GCA_000165675_00525"/>
<comment type="subcellular location">
    <subcellularLocation>
        <location evidence="4">Cell membrane</location>
        <topology evidence="4">Peripheral membrane protein</topology>
    </subcellularLocation>
</comment>
<comment type="pathway">
    <text evidence="1 4">Protein modification; protein glycosylation.</text>
</comment>
<evidence type="ECO:0000313" key="6">
    <source>
        <dbReference type="Proteomes" id="UP000295681"/>
    </source>
</evidence>
<dbReference type="HAMAP" id="MF_01473">
    <property type="entry name" value="GtfB"/>
    <property type="match status" value="1"/>
</dbReference>
<gene>
    <name evidence="4" type="primary">gtfB</name>
    <name evidence="5" type="ORF">C5L23_000202</name>
</gene>
<keyword evidence="3 4" id="KW-0472">Membrane</keyword>
<evidence type="ECO:0000256" key="1">
    <source>
        <dbReference type="ARBA" id="ARBA00004922"/>
    </source>
</evidence>
<evidence type="ECO:0000313" key="5">
    <source>
        <dbReference type="EMBL" id="TDG67248.1"/>
    </source>
</evidence>
<dbReference type="AlphaFoldDB" id="A0A4R5N6G5"/>